<reference evidence="1" key="1">
    <citation type="submission" date="2004-11" db="EMBL/GenBank/DDBJ databases">
        <title>Analysis of differentially expressed fragments in Citrus sinensis.</title>
        <authorList>
            <person name="Martelli G."/>
            <person name="Lapelosa M."/>
            <person name="Milella L."/>
            <person name="Saluzzi D."/>
            <person name="Greco I."/>
        </authorList>
    </citation>
    <scope>NUCLEOTIDE SEQUENCE</scope>
    <source>
        <tissue evidence="1">Fruit</tissue>
    </source>
</reference>
<evidence type="ECO:0000313" key="1">
    <source>
        <dbReference type="EMBL" id="CAI26484.1"/>
    </source>
</evidence>
<protein>
    <submittedName>
        <fullName evidence="1">Putative zinc transport protein MTP1-7</fullName>
    </submittedName>
</protein>
<proteinExistence type="evidence at transcript level"/>
<gene>
    <name evidence="1" type="primary">mtp1-7</name>
</gene>
<dbReference type="EMBL" id="AJ865603">
    <property type="protein sequence ID" value="CAI26484.1"/>
    <property type="molecule type" value="mRNA"/>
</dbReference>
<dbReference type="AlphaFoldDB" id="Q5TIK4"/>
<sequence length="59" mass="6799">MMFHPHITNMCTSPKTRYSSGAAILCQWEIDAYRCDIDIWCTGNRKPYSLSIASPFKLK</sequence>
<organism evidence="1">
    <name type="scientific">Citrus sinensis</name>
    <name type="common">Sweet orange</name>
    <name type="synonym">Citrus aurantium var. sinensis</name>
    <dbReference type="NCBI Taxonomy" id="2711"/>
    <lineage>
        <taxon>Eukaryota</taxon>
        <taxon>Viridiplantae</taxon>
        <taxon>Streptophyta</taxon>
        <taxon>Embryophyta</taxon>
        <taxon>Tracheophyta</taxon>
        <taxon>Spermatophyta</taxon>
        <taxon>Magnoliopsida</taxon>
        <taxon>eudicotyledons</taxon>
        <taxon>Gunneridae</taxon>
        <taxon>Pentapetalae</taxon>
        <taxon>rosids</taxon>
        <taxon>malvids</taxon>
        <taxon>Sapindales</taxon>
        <taxon>Rutaceae</taxon>
        <taxon>Aurantioideae</taxon>
        <taxon>Citrus</taxon>
    </lineage>
</organism>
<accession>Q5TIK4</accession>
<feature type="non-terminal residue" evidence="1">
    <location>
        <position position="59"/>
    </location>
</feature>
<name>Q5TIK4_CITSI</name>